<dbReference type="Gene3D" id="1.10.10.410">
    <property type="match status" value="1"/>
</dbReference>
<comment type="catalytic activity">
    <reaction evidence="6">
        <text>L-aspartyl-tRNA(Asn) + L-glutamine + ATP + H2O = L-asparaginyl-tRNA(Asn) + L-glutamate + ADP + phosphate + 2 H(+)</text>
        <dbReference type="Rhea" id="RHEA:14513"/>
        <dbReference type="Rhea" id="RHEA-COMP:9674"/>
        <dbReference type="Rhea" id="RHEA-COMP:9677"/>
        <dbReference type="ChEBI" id="CHEBI:15377"/>
        <dbReference type="ChEBI" id="CHEBI:15378"/>
        <dbReference type="ChEBI" id="CHEBI:29985"/>
        <dbReference type="ChEBI" id="CHEBI:30616"/>
        <dbReference type="ChEBI" id="CHEBI:43474"/>
        <dbReference type="ChEBI" id="CHEBI:58359"/>
        <dbReference type="ChEBI" id="CHEBI:78515"/>
        <dbReference type="ChEBI" id="CHEBI:78516"/>
        <dbReference type="ChEBI" id="CHEBI:456216"/>
    </reaction>
</comment>
<evidence type="ECO:0000256" key="2">
    <source>
        <dbReference type="ARBA" id="ARBA00022598"/>
    </source>
</evidence>
<comment type="subunit">
    <text evidence="1">Heterotrimer of A, B and C subunits.</text>
</comment>
<evidence type="ECO:0000256" key="6">
    <source>
        <dbReference type="ARBA" id="ARBA00047380"/>
    </source>
</evidence>
<keyword evidence="9" id="KW-0808">Transferase</keyword>
<feature type="domain" description="Asn/Gln amidotransferase" evidence="8">
    <location>
        <begin position="1"/>
        <end position="49"/>
    </location>
</feature>
<evidence type="ECO:0000313" key="9">
    <source>
        <dbReference type="EMBL" id="MXS27552.1"/>
    </source>
</evidence>
<evidence type="ECO:0000313" key="10">
    <source>
        <dbReference type="Proteomes" id="UP000439965"/>
    </source>
</evidence>
<keyword evidence="2" id="KW-0436">Ligase</keyword>
<dbReference type="GO" id="GO:0016740">
    <property type="term" value="F:transferase activity"/>
    <property type="evidence" value="ECO:0007669"/>
    <property type="project" value="UniProtKB-KW"/>
</dbReference>
<comment type="caution">
    <text evidence="9">The sequence shown here is derived from an EMBL/GenBank/DDBJ whole genome shotgun (WGS) entry which is preliminary data.</text>
</comment>
<keyword evidence="4" id="KW-0067">ATP-binding</keyword>
<dbReference type="EMBL" id="WVTI01000034">
    <property type="protein sequence ID" value="MXS27552.1"/>
    <property type="molecule type" value="Genomic_DNA"/>
</dbReference>
<proteinExistence type="predicted"/>
<evidence type="ECO:0000256" key="1">
    <source>
        <dbReference type="ARBA" id="ARBA00011123"/>
    </source>
</evidence>
<evidence type="ECO:0000256" key="7">
    <source>
        <dbReference type="ARBA" id="ARBA00047913"/>
    </source>
</evidence>
<dbReference type="AlphaFoldDB" id="A0A6I4XQ96"/>
<dbReference type="Pfam" id="PF02637">
    <property type="entry name" value="GatB_Yqey"/>
    <property type="match status" value="1"/>
</dbReference>
<reference evidence="9 10" key="1">
    <citation type="submission" date="2019-04" db="EMBL/GenBank/DDBJ databases">
        <title>Step-wise assembly of the neonatal virome modulated by breast feeding.</title>
        <authorList>
            <person name="Liang G."/>
            <person name="Bushman F."/>
        </authorList>
    </citation>
    <scope>NUCLEOTIDE SEQUENCE [LARGE SCALE GENOMIC DNA]</scope>
    <source>
        <strain evidence="9 10">E3404</strain>
    </source>
</reference>
<accession>A0A6I4XQ96</accession>
<evidence type="ECO:0000259" key="8">
    <source>
        <dbReference type="Pfam" id="PF02637"/>
    </source>
</evidence>
<sequence>EVLDNNQQSIDDFKNGKDRAVGFLVGQIMKATRGQANPGVVNKLLQEELSKR</sequence>
<dbReference type="InterPro" id="IPR003789">
    <property type="entry name" value="Asn/Gln_tRNA_amidoTrase-B-like"/>
</dbReference>
<feature type="non-terminal residue" evidence="9">
    <location>
        <position position="1"/>
    </location>
</feature>
<dbReference type="Proteomes" id="UP000439965">
    <property type="component" value="Unassembled WGS sequence"/>
</dbReference>
<dbReference type="GO" id="GO:0016884">
    <property type="term" value="F:carbon-nitrogen ligase activity, with glutamine as amido-N-donor"/>
    <property type="evidence" value="ECO:0007669"/>
    <property type="project" value="InterPro"/>
</dbReference>
<dbReference type="InterPro" id="IPR018027">
    <property type="entry name" value="Asn/Gln_amidotransferase"/>
</dbReference>
<dbReference type="GO" id="GO:0006412">
    <property type="term" value="P:translation"/>
    <property type="evidence" value="ECO:0007669"/>
    <property type="project" value="UniProtKB-KW"/>
</dbReference>
<protein>
    <submittedName>
        <fullName evidence="9">Asp-tRNA(Asn)/Glu-tRNA(Gln) amidotransferase GatCAB subunit B</fullName>
    </submittedName>
</protein>
<evidence type="ECO:0000256" key="4">
    <source>
        <dbReference type="ARBA" id="ARBA00022840"/>
    </source>
</evidence>
<gene>
    <name evidence="9" type="ORF">GTI89_15985</name>
</gene>
<evidence type="ECO:0000256" key="3">
    <source>
        <dbReference type="ARBA" id="ARBA00022741"/>
    </source>
</evidence>
<dbReference type="SUPFAM" id="SSF89095">
    <property type="entry name" value="GatB/YqeY motif"/>
    <property type="match status" value="1"/>
</dbReference>
<dbReference type="FunFam" id="1.10.10.410:FF:000001">
    <property type="entry name" value="Aspartyl/glutamyl-tRNA(Asn/Gln) amidotransferase subunit B"/>
    <property type="match status" value="1"/>
</dbReference>
<keyword evidence="3" id="KW-0547">Nucleotide-binding</keyword>
<organism evidence="9 10">
    <name type="scientific">Enterococcus gallinarum</name>
    <dbReference type="NCBI Taxonomy" id="1353"/>
    <lineage>
        <taxon>Bacteria</taxon>
        <taxon>Bacillati</taxon>
        <taxon>Bacillota</taxon>
        <taxon>Bacilli</taxon>
        <taxon>Lactobacillales</taxon>
        <taxon>Enterococcaceae</taxon>
        <taxon>Enterococcus</taxon>
    </lineage>
</organism>
<dbReference type="InterPro" id="IPR023168">
    <property type="entry name" value="GatB_Yqey_C_2"/>
</dbReference>
<name>A0A6I4XQ96_ENTGA</name>
<dbReference type="GO" id="GO:0005524">
    <property type="term" value="F:ATP binding"/>
    <property type="evidence" value="ECO:0007669"/>
    <property type="project" value="UniProtKB-KW"/>
</dbReference>
<keyword evidence="5" id="KW-0648">Protein biosynthesis</keyword>
<evidence type="ECO:0000256" key="5">
    <source>
        <dbReference type="ARBA" id="ARBA00022917"/>
    </source>
</evidence>
<comment type="catalytic activity">
    <reaction evidence="7">
        <text>L-glutamyl-tRNA(Gln) + L-glutamine + ATP + H2O = L-glutaminyl-tRNA(Gln) + L-glutamate + ADP + phosphate + H(+)</text>
        <dbReference type="Rhea" id="RHEA:17521"/>
        <dbReference type="Rhea" id="RHEA-COMP:9681"/>
        <dbReference type="Rhea" id="RHEA-COMP:9684"/>
        <dbReference type="ChEBI" id="CHEBI:15377"/>
        <dbReference type="ChEBI" id="CHEBI:15378"/>
        <dbReference type="ChEBI" id="CHEBI:29985"/>
        <dbReference type="ChEBI" id="CHEBI:30616"/>
        <dbReference type="ChEBI" id="CHEBI:43474"/>
        <dbReference type="ChEBI" id="CHEBI:58359"/>
        <dbReference type="ChEBI" id="CHEBI:78520"/>
        <dbReference type="ChEBI" id="CHEBI:78521"/>
        <dbReference type="ChEBI" id="CHEBI:456216"/>
    </reaction>
</comment>